<dbReference type="SMART" id="SM00342">
    <property type="entry name" value="HTH_ARAC"/>
    <property type="match status" value="1"/>
</dbReference>
<reference evidence="5 6" key="1">
    <citation type="submission" date="2018-05" db="EMBL/GenBank/DDBJ databases">
        <title>The Hungate 1000. A catalogue of reference genomes from the rumen microbiome.</title>
        <authorList>
            <person name="Kelly W."/>
        </authorList>
    </citation>
    <scope>NUCLEOTIDE SEQUENCE [LARGE SCALE GENOMIC DNA]</scope>
    <source>
        <strain evidence="5 6">NLAE-zl-C242</strain>
    </source>
</reference>
<gene>
    <name evidence="5" type="ORF">A8806_101650</name>
</gene>
<keyword evidence="2 5" id="KW-0238">DNA-binding</keyword>
<dbReference type="RefSeq" id="WP_109729698.1">
    <property type="nucleotide sequence ID" value="NZ_BAAACK010000007.1"/>
</dbReference>
<dbReference type="Proteomes" id="UP000245845">
    <property type="component" value="Unassembled WGS sequence"/>
</dbReference>
<evidence type="ECO:0000256" key="3">
    <source>
        <dbReference type="ARBA" id="ARBA00023163"/>
    </source>
</evidence>
<dbReference type="InterPro" id="IPR009057">
    <property type="entry name" value="Homeodomain-like_sf"/>
</dbReference>
<evidence type="ECO:0000256" key="2">
    <source>
        <dbReference type="ARBA" id="ARBA00023125"/>
    </source>
</evidence>
<dbReference type="InterPro" id="IPR020449">
    <property type="entry name" value="Tscrpt_reg_AraC-type_HTH"/>
</dbReference>
<accession>A0A2Y9B8L5</accession>
<dbReference type="EMBL" id="QGDL01000001">
    <property type="protein sequence ID" value="PWJ32362.1"/>
    <property type="molecule type" value="Genomic_DNA"/>
</dbReference>
<protein>
    <submittedName>
        <fullName evidence="5">AraC-like DNA-binding protein</fullName>
    </submittedName>
</protein>
<dbReference type="PRINTS" id="PR00032">
    <property type="entry name" value="HTHARAC"/>
</dbReference>
<dbReference type="AlphaFoldDB" id="A0A2Y9B8L5"/>
<feature type="domain" description="HTH araC/xylS-type" evidence="4">
    <location>
        <begin position="308"/>
        <end position="406"/>
    </location>
</feature>
<evidence type="ECO:0000313" key="6">
    <source>
        <dbReference type="Proteomes" id="UP000245845"/>
    </source>
</evidence>
<dbReference type="SUPFAM" id="SSF46689">
    <property type="entry name" value="Homeodomain-like"/>
    <property type="match status" value="2"/>
</dbReference>
<dbReference type="Gene3D" id="1.10.10.60">
    <property type="entry name" value="Homeodomain-like"/>
    <property type="match status" value="2"/>
</dbReference>
<organism evidence="5 6">
    <name type="scientific">Faecalicatena orotica</name>
    <dbReference type="NCBI Taxonomy" id="1544"/>
    <lineage>
        <taxon>Bacteria</taxon>
        <taxon>Bacillati</taxon>
        <taxon>Bacillota</taxon>
        <taxon>Clostridia</taxon>
        <taxon>Lachnospirales</taxon>
        <taxon>Lachnospiraceae</taxon>
        <taxon>Faecalicatena</taxon>
    </lineage>
</organism>
<comment type="caution">
    <text evidence="5">The sequence shown here is derived from an EMBL/GenBank/DDBJ whole genome shotgun (WGS) entry which is preliminary data.</text>
</comment>
<keyword evidence="3" id="KW-0804">Transcription</keyword>
<dbReference type="PROSITE" id="PS01124">
    <property type="entry name" value="HTH_ARAC_FAMILY_2"/>
    <property type="match status" value="1"/>
</dbReference>
<dbReference type="OrthoDB" id="1650670at2"/>
<sequence>MPDNQLLLSYTQAILSEMRISSRIIQYPFLWEALFDHELRRSIYTEADYRTFCKNISADCMDIYQKHILGRGTDRFGCEYIFVRLPQETPALFVVGPFTYVPFTMTRVDEYCRKAGLPEHFQDFMQQYYVSLPVIPEEHGMESLIGNLAQFLWGEEKLSMPHLILNTHQAGFSDHTDMIPKPTPSSIVYMESKYESEERLCAYIMEGNLEKIEEIREKLSLSSIKQHFPDSLRDQKNNLIMFNTICRKAAQSGGVHPVYVDTEVNRITALIEYAVNIKQLDSIYKDIPRKYCMLVRTYSMEDYSPTIKKIVTHIRLNPDTDLTLKAIAEKFSMNKNYLSTLFKKETGTSLTAFVNQERLNYAIRLLNLTQLPVGEIAKMCGIDDMNYFSRLFKQHVGTSPSSYRNNLKKA</sequence>
<dbReference type="PANTHER" id="PTHR43280:SF34">
    <property type="entry name" value="ARAC-FAMILY TRANSCRIPTIONAL REGULATOR"/>
    <property type="match status" value="1"/>
</dbReference>
<proteinExistence type="predicted"/>
<name>A0A2Y9B8L5_9FIRM</name>
<dbReference type="Pfam" id="PF12833">
    <property type="entry name" value="HTH_18"/>
    <property type="match status" value="1"/>
</dbReference>
<dbReference type="GO" id="GO:0003700">
    <property type="term" value="F:DNA-binding transcription factor activity"/>
    <property type="evidence" value="ECO:0007669"/>
    <property type="project" value="InterPro"/>
</dbReference>
<keyword evidence="6" id="KW-1185">Reference proteome</keyword>
<dbReference type="PANTHER" id="PTHR43280">
    <property type="entry name" value="ARAC-FAMILY TRANSCRIPTIONAL REGULATOR"/>
    <property type="match status" value="1"/>
</dbReference>
<evidence type="ECO:0000313" key="5">
    <source>
        <dbReference type="EMBL" id="PWJ32362.1"/>
    </source>
</evidence>
<evidence type="ECO:0000259" key="4">
    <source>
        <dbReference type="PROSITE" id="PS01124"/>
    </source>
</evidence>
<dbReference type="GO" id="GO:0043565">
    <property type="term" value="F:sequence-specific DNA binding"/>
    <property type="evidence" value="ECO:0007669"/>
    <property type="project" value="InterPro"/>
</dbReference>
<evidence type="ECO:0000256" key="1">
    <source>
        <dbReference type="ARBA" id="ARBA00023015"/>
    </source>
</evidence>
<keyword evidence="1" id="KW-0805">Transcription regulation</keyword>
<dbReference type="InterPro" id="IPR018060">
    <property type="entry name" value="HTH_AraC"/>
</dbReference>